<dbReference type="OrthoDB" id="798979at2"/>
<dbReference type="RefSeq" id="WP_114985381.1">
    <property type="nucleotide sequence ID" value="NZ_CP027806.1"/>
</dbReference>
<evidence type="ECO:0000313" key="2">
    <source>
        <dbReference type="Proteomes" id="UP000254808"/>
    </source>
</evidence>
<dbReference type="KEGG" id="cprv:CYPRO_3029"/>
<protein>
    <submittedName>
        <fullName evidence="1">Uncharacterized protein</fullName>
    </submittedName>
</protein>
<proteinExistence type="predicted"/>
<organism evidence="1 2">
    <name type="scientific">Cyclonatronum proteinivorum</name>
    <dbReference type="NCBI Taxonomy" id="1457365"/>
    <lineage>
        <taxon>Bacteria</taxon>
        <taxon>Pseudomonadati</taxon>
        <taxon>Balneolota</taxon>
        <taxon>Balneolia</taxon>
        <taxon>Balneolales</taxon>
        <taxon>Cyclonatronaceae</taxon>
        <taxon>Cyclonatronum</taxon>
    </lineage>
</organism>
<accession>A0A345UP64</accession>
<reference evidence="1 2" key="1">
    <citation type="submission" date="2018-03" db="EMBL/GenBank/DDBJ databases">
        <title>Phenotypic and genomic properties of Cyclonatronum proteinivorum gen. nov., sp. nov., a haloalkaliphilic bacteroidete from soda lakes possessing Na+-translocating rhodopsin.</title>
        <authorList>
            <person name="Toshchakov S.V."/>
            <person name="Korzhenkov A."/>
            <person name="Samarov N.I."/>
            <person name="Kublanov I.V."/>
            <person name="Muntyan M.S."/>
            <person name="Sorokin D.Y."/>
        </authorList>
    </citation>
    <scope>NUCLEOTIDE SEQUENCE [LARGE SCALE GENOMIC DNA]</scope>
    <source>
        <strain evidence="1 2">Omega</strain>
    </source>
</reference>
<dbReference type="Proteomes" id="UP000254808">
    <property type="component" value="Chromosome"/>
</dbReference>
<dbReference type="AlphaFoldDB" id="A0A345UP64"/>
<name>A0A345UP64_9BACT</name>
<keyword evidence="2" id="KW-1185">Reference proteome</keyword>
<evidence type="ECO:0000313" key="1">
    <source>
        <dbReference type="EMBL" id="AXJ02266.1"/>
    </source>
</evidence>
<gene>
    <name evidence="1" type="ORF">CYPRO_3029</name>
</gene>
<dbReference type="EMBL" id="CP027806">
    <property type="protein sequence ID" value="AXJ02266.1"/>
    <property type="molecule type" value="Genomic_DNA"/>
</dbReference>
<sequence length="133" mass="15108">MSGTSTKNSDVHGVHPKKIDVCVIQVRFIILMPNSYLDSITFKQKLFLTLRNHTPFMQAQIIKNKKGETKGVFIPIAEWRRLKKDYGLPDHADFTDAATDGISEELHQAIKELEMVMKGELKARPASELLDEL</sequence>